<evidence type="ECO:0000313" key="3">
    <source>
        <dbReference type="EMBL" id="ORA07119.1"/>
    </source>
</evidence>
<feature type="domain" description="DUF4126" evidence="2">
    <location>
        <begin position="7"/>
        <end position="162"/>
    </location>
</feature>
<organism evidence="3 4">
    <name type="scientific">Mycolicibacterium bacteremicum</name>
    <name type="common">Mycobacterium bacteremicum</name>
    <dbReference type="NCBI Taxonomy" id="564198"/>
    <lineage>
        <taxon>Bacteria</taxon>
        <taxon>Bacillati</taxon>
        <taxon>Actinomycetota</taxon>
        <taxon>Actinomycetes</taxon>
        <taxon>Mycobacteriales</taxon>
        <taxon>Mycobacteriaceae</taxon>
        <taxon>Mycolicibacterium</taxon>
    </lineage>
</organism>
<feature type="transmembrane region" description="Helical" evidence="1">
    <location>
        <begin position="106"/>
        <end position="125"/>
    </location>
</feature>
<proteinExistence type="predicted"/>
<evidence type="ECO:0000256" key="1">
    <source>
        <dbReference type="SAM" id="Phobius"/>
    </source>
</evidence>
<evidence type="ECO:0000259" key="2">
    <source>
        <dbReference type="Pfam" id="PF13548"/>
    </source>
</evidence>
<feature type="transmembrane region" description="Helical" evidence="1">
    <location>
        <begin position="146"/>
        <end position="165"/>
    </location>
</feature>
<dbReference type="Proteomes" id="UP000192366">
    <property type="component" value="Unassembled WGS sequence"/>
</dbReference>
<dbReference type="Pfam" id="PF13548">
    <property type="entry name" value="DUF4126"/>
    <property type="match status" value="1"/>
</dbReference>
<gene>
    <name evidence="3" type="ORF">BST17_01205</name>
</gene>
<name>A0A1W9Z4M7_MYCBA</name>
<dbReference type="InterPro" id="IPR025196">
    <property type="entry name" value="DUF4126"/>
</dbReference>
<evidence type="ECO:0000313" key="4">
    <source>
        <dbReference type="Proteomes" id="UP000192366"/>
    </source>
</evidence>
<dbReference type="EMBL" id="MVHJ01000001">
    <property type="protein sequence ID" value="ORA07119.1"/>
    <property type="molecule type" value="Genomic_DNA"/>
</dbReference>
<sequence length="166" mass="16850">MTVVLVLLLALLIGVVAGLRALTPPAVVAWGGLLGWIDLDGTWADWLTHPITVTVLTILLVVELVTDQLPSTPPRTVTMQFAARLFTGAFAGAVLVSGVIGDASGGNVVSGIGAGVVGAVVGTMGGYRARKALVERNGGKDLPVALVEDVIAVVGGFVVVFLASLI</sequence>
<comment type="caution">
    <text evidence="3">The sequence shown here is derived from an EMBL/GenBank/DDBJ whole genome shotgun (WGS) entry which is preliminary data.</text>
</comment>
<accession>A0A1W9Z4M7</accession>
<keyword evidence="1" id="KW-0812">Transmembrane</keyword>
<feature type="transmembrane region" description="Helical" evidence="1">
    <location>
        <begin position="81"/>
        <end position="100"/>
    </location>
</feature>
<dbReference type="RefSeq" id="WP_083054749.1">
    <property type="nucleotide sequence ID" value="NZ_JACKVM010000014.1"/>
</dbReference>
<protein>
    <submittedName>
        <fullName evidence="3">DUF4126 domain-containing protein</fullName>
    </submittedName>
</protein>
<keyword evidence="4" id="KW-1185">Reference proteome</keyword>
<keyword evidence="1" id="KW-0472">Membrane</keyword>
<reference evidence="3 4" key="1">
    <citation type="submission" date="2017-02" db="EMBL/GenBank/DDBJ databases">
        <title>The new phylogeny of genus Mycobacterium.</title>
        <authorList>
            <person name="Tortoli E."/>
            <person name="Trovato A."/>
            <person name="Cirillo D.M."/>
        </authorList>
    </citation>
    <scope>NUCLEOTIDE SEQUENCE [LARGE SCALE GENOMIC DNA]</scope>
    <source>
        <strain evidence="3 4">DSM 45578</strain>
    </source>
</reference>
<feature type="transmembrane region" description="Helical" evidence="1">
    <location>
        <begin position="47"/>
        <end position="69"/>
    </location>
</feature>
<dbReference type="AlphaFoldDB" id="A0A1W9Z4M7"/>
<keyword evidence="1" id="KW-1133">Transmembrane helix</keyword>
<dbReference type="STRING" id="564198.BST17_01205"/>
<dbReference type="OrthoDB" id="9812409at2"/>